<protein>
    <recommendedName>
        <fullName evidence="4">Cell division protein FtsZ</fullName>
    </recommendedName>
</protein>
<proteinExistence type="inferred from homology"/>
<comment type="subcellular location">
    <subcellularLocation>
        <location evidence="4">Cytoplasm</location>
    </subcellularLocation>
    <text evidence="4">Assembles at midcell at the inner surface of the cytoplasmic membrane.</text>
</comment>
<dbReference type="PRINTS" id="PR00423">
    <property type="entry name" value="CELLDVISFTSZ"/>
</dbReference>
<dbReference type="GO" id="GO:0000917">
    <property type="term" value="P:division septum assembly"/>
    <property type="evidence" value="ECO:0007669"/>
    <property type="project" value="UniProtKB-KW"/>
</dbReference>
<dbReference type="InterPro" id="IPR008280">
    <property type="entry name" value="Tub_FtsZ_C"/>
</dbReference>
<gene>
    <name evidence="4" type="primary">ftsZ</name>
    <name evidence="8" type="ORF">COT33_03210</name>
</gene>
<dbReference type="HAMAP" id="MF_00909">
    <property type="entry name" value="FtsZ"/>
    <property type="match status" value="1"/>
</dbReference>
<dbReference type="InterPro" id="IPR003008">
    <property type="entry name" value="Tubulin_FtsZ_GTPase"/>
</dbReference>
<keyword evidence="2 4" id="KW-0547">Nucleotide-binding</keyword>
<keyword evidence="4" id="KW-0131">Cell cycle</keyword>
<evidence type="ECO:0000256" key="5">
    <source>
        <dbReference type="SAM" id="Coils"/>
    </source>
</evidence>
<feature type="coiled-coil region" evidence="5">
    <location>
        <begin position="375"/>
        <end position="402"/>
    </location>
</feature>
<comment type="subunit">
    <text evidence="4">Homodimer. Polymerizes to form a dynamic ring structure in a strictly GTP-dependent manner. Interacts directly with several other division proteins.</text>
</comment>
<dbReference type="SUPFAM" id="SSF55307">
    <property type="entry name" value="Tubulin C-terminal domain-like"/>
    <property type="match status" value="1"/>
</dbReference>
<dbReference type="Pfam" id="PF12327">
    <property type="entry name" value="FtsZ_C"/>
    <property type="match status" value="1"/>
</dbReference>
<feature type="binding site" evidence="4">
    <location>
        <position position="148"/>
    </location>
    <ligand>
        <name>GTP</name>
        <dbReference type="ChEBI" id="CHEBI:37565"/>
    </ligand>
</feature>
<dbReference type="GO" id="GO:0032153">
    <property type="term" value="C:cell division site"/>
    <property type="evidence" value="ECO:0007669"/>
    <property type="project" value="UniProtKB-UniRule"/>
</dbReference>
<dbReference type="Proteomes" id="UP000230088">
    <property type="component" value="Unassembled WGS sequence"/>
</dbReference>
<dbReference type="AlphaFoldDB" id="A0A2H0YL33"/>
<evidence type="ECO:0000256" key="3">
    <source>
        <dbReference type="ARBA" id="ARBA00023134"/>
    </source>
</evidence>
<dbReference type="SMART" id="SM00864">
    <property type="entry name" value="Tubulin"/>
    <property type="match status" value="1"/>
</dbReference>
<comment type="caution">
    <text evidence="8">The sequence shown here is derived from an EMBL/GenBank/DDBJ whole genome shotgun (WGS) entry which is preliminary data.</text>
</comment>
<dbReference type="InterPro" id="IPR000158">
    <property type="entry name" value="Cell_div_FtsZ"/>
</dbReference>
<dbReference type="SMART" id="SM00865">
    <property type="entry name" value="Tubulin_C"/>
    <property type="match status" value="1"/>
</dbReference>
<evidence type="ECO:0000256" key="4">
    <source>
        <dbReference type="HAMAP-Rule" id="MF_00909"/>
    </source>
</evidence>
<keyword evidence="5" id="KW-0175">Coiled coil</keyword>
<dbReference type="CDD" id="cd02201">
    <property type="entry name" value="FtsZ_type1"/>
    <property type="match status" value="1"/>
</dbReference>
<keyword evidence="4" id="KW-0963">Cytoplasm</keyword>
<accession>A0A2H0YL33</accession>
<dbReference type="GO" id="GO:0051258">
    <property type="term" value="P:protein polymerization"/>
    <property type="evidence" value="ECO:0007669"/>
    <property type="project" value="UniProtKB-UniRule"/>
</dbReference>
<sequence length="416" mass="46182">MVEEELNFNNSEKIKRIRVKVIGIGGGGGSIVSEIALQLKKTIFLVANTDNSALKRISNKVKLFQFGQNVTSGLGTGMKPEIGEMAAENERERIKKELKEIDLCIFVATLGGGTGSGAAPVFAKLSKNLGNLNYGIFTLPFDFEGKKKMEIAKAALEKLNPNLHAFSIIPNERIFQTIDRGTPLKIALSQINKILVQGLGGLIEIIYEPGLINIDFADVKTIFKSGRKLAFLNSIAARGENRVKEAIENVLNSPLYPYNIQGARGILFNITGDRNLGLSEVEQLSKNIFELGERGAKIIFGISEEKEIKNEIKITLLALGCKSNFFPEETLPDTPRPKAKNKTRNPAAKNKLLKKVNVEEVEEVEKIVKKTDPENLQIRKNALQIKKELEAAEQELLEQEKFWETPAFLRKKIIKG</sequence>
<name>A0A2H0YL33_9BACT</name>
<dbReference type="InterPro" id="IPR036525">
    <property type="entry name" value="Tubulin/FtsZ_GTPase_sf"/>
</dbReference>
<evidence type="ECO:0000259" key="6">
    <source>
        <dbReference type="SMART" id="SM00864"/>
    </source>
</evidence>
<keyword evidence="4" id="KW-0132">Cell division</keyword>
<dbReference type="GO" id="GO:0005525">
    <property type="term" value="F:GTP binding"/>
    <property type="evidence" value="ECO:0007669"/>
    <property type="project" value="UniProtKB-UniRule"/>
</dbReference>
<feature type="domain" description="Tubulin/FtsZ 2-layer sandwich" evidence="7">
    <location>
        <begin position="212"/>
        <end position="330"/>
    </location>
</feature>
<dbReference type="Gene3D" id="3.30.1330.20">
    <property type="entry name" value="Tubulin/FtsZ, C-terminal domain"/>
    <property type="match status" value="1"/>
</dbReference>
<dbReference type="PANTHER" id="PTHR30314">
    <property type="entry name" value="CELL DIVISION PROTEIN FTSZ-RELATED"/>
    <property type="match status" value="1"/>
</dbReference>
<dbReference type="InterPro" id="IPR018316">
    <property type="entry name" value="Tubulin/FtsZ_2-layer-sand-dom"/>
</dbReference>
<dbReference type="Pfam" id="PF00091">
    <property type="entry name" value="Tubulin"/>
    <property type="match status" value="1"/>
</dbReference>
<dbReference type="InterPro" id="IPR045061">
    <property type="entry name" value="FtsZ/CetZ"/>
</dbReference>
<dbReference type="InterPro" id="IPR037103">
    <property type="entry name" value="Tubulin/FtsZ-like_C"/>
</dbReference>
<dbReference type="SUPFAM" id="SSF52490">
    <property type="entry name" value="Tubulin nucleotide-binding domain-like"/>
    <property type="match status" value="1"/>
</dbReference>
<dbReference type="GO" id="GO:0043093">
    <property type="term" value="P:FtsZ-dependent cytokinesis"/>
    <property type="evidence" value="ECO:0007669"/>
    <property type="project" value="UniProtKB-UniRule"/>
</dbReference>
<evidence type="ECO:0000256" key="2">
    <source>
        <dbReference type="ARBA" id="ARBA00022741"/>
    </source>
</evidence>
<dbReference type="EMBL" id="PEYD01000061">
    <property type="protein sequence ID" value="PIS39211.1"/>
    <property type="molecule type" value="Genomic_DNA"/>
</dbReference>
<feature type="binding site" evidence="4">
    <location>
        <position position="192"/>
    </location>
    <ligand>
        <name>GTP</name>
        <dbReference type="ChEBI" id="CHEBI:37565"/>
    </ligand>
</feature>
<organism evidence="8 9">
    <name type="scientific">Candidatus Nealsonbacteria bacterium CG08_land_8_20_14_0_20_38_20</name>
    <dbReference type="NCBI Taxonomy" id="1974705"/>
    <lineage>
        <taxon>Bacteria</taxon>
        <taxon>Candidatus Nealsoniibacteriota</taxon>
    </lineage>
</organism>
<feature type="binding site" evidence="4">
    <location>
        <begin position="113"/>
        <end position="115"/>
    </location>
    <ligand>
        <name>GTP</name>
        <dbReference type="ChEBI" id="CHEBI:37565"/>
    </ligand>
</feature>
<keyword evidence="3 4" id="KW-0342">GTP-binding</keyword>
<comment type="function">
    <text evidence="4">Essential cell division protein that forms a contractile ring structure (Z ring) at the future cell division site. The regulation of the ring assembly controls the timing and the location of cell division. One of the functions of the FtsZ ring is to recruit other cell division proteins to the septum to produce a new cell wall between the dividing cells. Binds GTP and shows GTPase activity.</text>
</comment>
<keyword evidence="4" id="KW-0717">Septation</keyword>
<evidence type="ECO:0000313" key="8">
    <source>
        <dbReference type="EMBL" id="PIS39211.1"/>
    </source>
</evidence>
<evidence type="ECO:0000259" key="7">
    <source>
        <dbReference type="SMART" id="SM00865"/>
    </source>
</evidence>
<feature type="binding site" evidence="4">
    <location>
        <position position="144"/>
    </location>
    <ligand>
        <name>GTP</name>
        <dbReference type="ChEBI" id="CHEBI:37565"/>
    </ligand>
</feature>
<dbReference type="GO" id="GO:0005737">
    <property type="term" value="C:cytoplasm"/>
    <property type="evidence" value="ECO:0007669"/>
    <property type="project" value="UniProtKB-SubCell"/>
</dbReference>
<dbReference type="InterPro" id="IPR024757">
    <property type="entry name" value="FtsZ_C"/>
</dbReference>
<comment type="similarity">
    <text evidence="1 4">Belongs to the FtsZ family.</text>
</comment>
<dbReference type="Gene3D" id="3.40.50.1440">
    <property type="entry name" value="Tubulin/FtsZ, GTPase domain"/>
    <property type="match status" value="1"/>
</dbReference>
<dbReference type="GO" id="GO:0003924">
    <property type="term" value="F:GTPase activity"/>
    <property type="evidence" value="ECO:0007669"/>
    <property type="project" value="UniProtKB-UniRule"/>
</dbReference>
<comment type="caution">
    <text evidence="4">Lacks conserved residue(s) required for the propagation of feature annotation.</text>
</comment>
<dbReference type="PANTHER" id="PTHR30314:SF3">
    <property type="entry name" value="MITOCHONDRIAL DIVISION PROTEIN FSZA"/>
    <property type="match status" value="1"/>
</dbReference>
<evidence type="ECO:0000256" key="1">
    <source>
        <dbReference type="ARBA" id="ARBA00009690"/>
    </source>
</evidence>
<feature type="domain" description="Tubulin/FtsZ GTPase" evidence="6">
    <location>
        <begin position="18"/>
        <end position="210"/>
    </location>
</feature>
<reference evidence="9" key="1">
    <citation type="submission" date="2017-09" db="EMBL/GenBank/DDBJ databases">
        <title>Depth-based differentiation of microbial function through sediment-hosted aquifers and enrichment of novel symbionts in the deep terrestrial subsurface.</title>
        <authorList>
            <person name="Probst A.J."/>
            <person name="Ladd B."/>
            <person name="Jarett J.K."/>
            <person name="Geller-Mcgrath D.E."/>
            <person name="Sieber C.M.K."/>
            <person name="Emerson J.B."/>
            <person name="Anantharaman K."/>
            <person name="Thomas B.C."/>
            <person name="Malmstrom R."/>
            <person name="Stieglmeier M."/>
            <person name="Klingl A."/>
            <person name="Woyke T."/>
            <person name="Ryan C.M."/>
            <person name="Banfield J.F."/>
        </authorList>
    </citation>
    <scope>NUCLEOTIDE SEQUENCE [LARGE SCALE GENOMIC DNA]</scope>
</reference>
<evidence type="ECO:0000313" key="9">
    <source>
        <dbReference type="Proteomes" id="UP000230088"/>
    </source>
</evidence>